<name>A0AAN6V081_9PEZI</name>
<evidence type="ECO:0000313" key="3">
    <source>
        <dbReference type="Proteomes" id="UP001302676"/>
    </source>
</evidence>
<protein>
    <submittedName>
        <fullName evidence="2">Uncharacterized protein</fullName>
    </submittedName>
</protein>
<dbReference type="Proteomes" id="UP001302676">
    <property type="component" value="Unassembled WGS sequence"/>
</dbReference>
<accession>A0AAN6V081</accession>
<reference evidence="2" key="2">
    <citation type="submission" date="2023-05" db="EMBL/GenBank/DDBJ databases">
        <authorList>
            <consortium name="Lawrence Berkeley National Laboratory"/>
            <person name="Steindorff A."/>
            <person name="Hensen N."/>
            <person name="Bonometti L."/>
            <person name="Westerberg I."/>
            <person name="Brannstrom I.O."/>
            <person name="Guillou S."/>
            <person name="Cros-Aarteil S."/>
            <person name="Calhoun S."/>
            <person name="Haridas S."/>
            <person name="Kuo A."/>
            <person name="Mondo S."/>
            <person name="Pangilinan J."/>
            <person name="Riley R."/>
            <person name="Labutti K."/>
            <person name="Andreopoulos B."/>
            <person name="Lipzen A."/>
            <person name="Chen C."/>
            <person name="Yanf M."/>
            <person name="Daum C."/>
            <person name="Ng V."/>
            <person name="Clum A."/>
            <person name="Ohm R."/>
            <person name="Martin F."/>
            <person name="Silar P."/>
            <person name="Natvig D."/>
            <person name="Lalanne C."/>
            <person name="Gautier V."/>
            <person name="Ament-Velasquez S.L."/>
            <person name="Kruys A."/>
            <person name="Hutchinson M.I."/>
            <person name="Powell A.J."/>
            <person name="Barry K."/>
            <person name="Miller A.N."/>
            <person name="Grigoriev I.V."/>
            <person name="Debuchy R."/>
            <person name="Gladieux P."/>
            <person name="Thoren M.H."/>
            <person name="Johannesson H."/>
        </authorList>
    </citation>
    <scope>NUCLEOTIDE SEQUENCE</scope>
    <source>
        <strain evidence="2">CBS 141.50</strain>
    </source>
</reference>
<evidence type="ECO:0000256" key="1">
    <source>
        <dbReference type="SAM" id="SignalP"/>
    </source>
</evidence>
<comment type="caution">
    <text evidence="2">The sequence shown here is derived from an EMBL/GenBank/DDBJ whole genome shotgun (WGS) entry which is preliminary data.</text>
</comment>
<organism evidence="2 3">
    <name type="scientific">Dichotomopilus funicola</name>
    <dbReference type="NCBI Taxonomy" id="1934379"/>
    <lineage>
        <taxon>Eukaryota</taxon>
        <taxon>Fungi</taxon>
        <taxon>Dikarya</taxon>
        <taxon>Ascomycota</taxon>
        <taxon>Pezizomycotina</taxon>
        <taxon>Sordariomycetes</taxon>
        <taxon>Sordariomycetidae</taxon>
        <taxon>Sordariales</taxon>
        <taxon>Chaetomiaceae</taxon>
        <taxon>Dichotomopilus</taxon>
    </lineage>
</organism>
<proteinExistence type="predicted"/>
<reference evidence="2" key="1">
    <citation type="journal article" date="2023" name="Mol. Phylogenet. Evol.">
        <title>Genome-scale phylogeny and comparative genomics of the fungal order Sordariales.</title>
        <authorList>
            <person name="Hensen N."/>
            <person name="Bonometti L."/>
            <person name="Westerberg I."/>
            <person name="Brannstrom I.O."/>
            <person name="Guillou S."/>
            <person name="Cros-Aarteil S."/>
            <person name="Calhoun S."/>
            <person name="Haridas S."/>
            <person name="Kuo A."/>
            <person name="Mondo S."/>
            <person name="Pangilinan J."/>
            <person name="Riley R."/>
            <person name="LaButti K."/>
            <person name="Andreopoulos B."/>
            <person name="Lipzen A."/>
            <person name="Chen C."/>
            <person name="Yan M."/>
            <person name="Daum C."/>
            <person name="Ng V."/>
            <person name="Clum A."/>
            <person name="Steindorff A."/>
            <person name="Ohm R.A."/>
            <person name="Martin F."/>
            <person name="Silar P."/>
            <person name="Natvig D.O."/>
            <person name="Lalanne C."/>
            <person name="Gautier V."/>
            <person name="Ament-Velasquez S.L."/>
            <person name="Kruys A."/>
            <person name="Hutchinson M.I."/>
            <person name="Powell A.J."/>
            <person name="Barry K."/>
            <person name="Miller A.N."/>
            <person name="Grigoriev I.V."/>
            <person name="Debuchy R."/>
            <person name="Gladieux P."/>
            <person name="Hiltunen Thoren M."/>
            <person name="Johannesson H."/>
        </authorList>
    </citation>
    <scope>NUCLEOTIDE SEQUENCE</scope>
    <source>
        <strain evidence="2">CBS 141.50</strain>
    </source>
</reference>
<feature type="chain" id="PRO_5042988742" evidence="1">
    <location>
        <begin position="19"/>
        <end position="188"/>
    </location>
</feature>
<dbReference type="AlphaFoldDB" id="A0AAN6V081"/>
<evidence type="ECO:0000313" key="2">
    <source>
        <dbReference type="EMBL" id="KAK4142437.1"/>
    </source>
</evidence>
<keyword evidence="3" id="KW-1185">Reference proteome</keyword>
<sequence>MQLTVLTVLAGAVASVSAAGLTPKATVSTFHLVARDLTNSPIDKKVIRAKDSQLWVGLHVGEQGADCDKNTPSSERATFFLKDDELFLYGGEEDSHQQFGLDISLEDDENLEYFNNTLGNPNELVETHGWSIDPGSTLLSYRNHPFVACQKSDGLFTVGIFTYNVDPDTICYRFNALTVPASPGCSAS</sequence>
<dbReference type="RefSeq" id="XP_062635808.1">
    <property type="nucleotide sequence ID" value="XM_062781164.1"/>
</dbReference>
<gene>
    <name evidence="2" type="ORF">C8A04DRAFT_29885</name>
</gene>
<dbReference type="GeneID" id="87817777"/>
<feature type="signal peptide" evidence="1">
    <location>
        <begin position="1"/>
        <end position="18"/>
    </location>
</feature>
<dbReference type="EMBL" id="MU853597">
    <property type="protein sequence ID" value="KAK4142437.1"/>
    <property type="molecule type" value="Genomic_DNA"/>
</dbReference>
<keyword evidence="1" id="KW-0732">Signal</keyword>